<keyword evidence="12" id="KW-1185">Reference proteome</keyword>
<comment type="subcellular location">
    <subcellularLocation>
        <location evidence="1">Membrane</location>
        <topology evidence="1">Multi-pass membrane protein</topology>
    </subcellularLocation>
</comment>
<keyword evidence="6" id="KW-0067">ATP-binding</keyword>
<dbReference type="OrthoDB" id="8061355at2759"/>
<dbReference type="Pfam" id="PF23321">
    <property type="entry name" value="R1_ABCA1"/>
    <property type="match status" value="1"/>
</dbReference>
<evidence type="ECO:0000256" key="7">
    <source>
        <dbReference type="ARBA" id="ARBA00022989"/>
    </source>
</evidence>
<dbReference type="InterPro" id="IPR026082">
    <property type="entry name" value="ABCA"/>
</dbReference>
<feature type="domain" description="ABC transporter" evidence="10">
    <location>
        <begin position="498"/>
        <end position="736"/>
    </location>
</feature>
<feature type="transmembrane region" description="Helical" evidence="9">
    <location>
        <begin position="1124"/>
        <end position="1144"/>
    </location>
</feature>
<evidence type="ECO:0000256" key="9">
    <source>
        <dbReference type="SAM" id="Phobius"/>
    </source>
</evidence>
<dbReference type="GO" id="GO:0005524">
    <property type="term" value="F:ATP binding"/>
    <property type="evidence" value="ECO:0007669"/>
    <property type="project" value="UniProtKB-KW"/>
</dbReference>
<evidence type="ECO:0000256" key="1">
    <source>
        <dbReference type="ARBA" id="ARBA00004141"/>
    </source>
</evidence>
<feature type="transmembrane region" description="Helical" evidence="9">
    <location>
        <begin position="898"/>
        <end position="919"/>
    </location>
</feature>
<evidence type="ECO:0000256" key="4">
    <source>
        <dbReference type="ARBA" id="ARBA00022692"/>
    </source>
</evidence>
<feature type="transmembrane region" description="Helical" evidence="9">
    <location>
        <begin position="283"/>
        <end position="306"/>
    </location>
</feature>
<dbReference type="InterPro" id="IPR027417">
    <property type="entry name" value="P-loop_NTPase"/>
</dbReference>
<dbReference type="PANTHER" id="PTHR19229:SF209">
    <property type="entry name" value="ATP-BINDING CASSETTE SUB-FAMILY A MEMBER 5 ISOFORM X1"/>
    <property type="match status" value="1"/>
</dbReference>
<dbReference type="OMA" id="GVCYHMP"/>
<reference evidence="11" key="1">
    <citation type="submission" date="2022-11" db="UniProtKB">
        <authorList>
            <consortium name="EnsemblMetazoa"/>
        </authorList>
    </citation>
    <scope>IDENTIFICATION</scope>
</reference>
<keyword evidence="5" id="KW-0547">Nucleotide-binding</keyword>
<dbReference type="Pfam" id="PF12698">
    <property type="entry name" value="ABC2_membrane_3"/>
    <property type="match status" value="2"/>
</dbReference>
<dbReference type="InterPro" id="IPR056264">
    <property type="entry name" value="R2_ABCA1-4-like"/>
</dbReference>
<dbReference type="SMART" id="SM00382">
    <property type="entry name" value="AAA"/>
    <property type="match status" value="2"/>
</dbReference>
<organism evidence="11 12">
    <name type="scientific">Patiria miniata</name>
    <name type="common">Bat star</name>
    <name type="synonym">Asterina miniata</name>
    <dbReference type="NCBI Taxonomy" id="46514"/>
    <lineage>
        <taxon>Eukaryota</taxon>
        <taxon>Metazoa</taxon>
        <taxon>Echinodermata</taxon>
        <taxon>Eleutherozoa</taxon>
        <taxon>Asterozoa</taxon>
        <taxon>Asteroidea</taxon>
        <taxon>Valvatacea</taxon>
        <taxon>Valvatida</taxon>
        <taxon>Asterinidae</taxon>
        <taxon>Patiria</taxon>
    </lineage>
</organism>
<dbReference type="CDD" id="cd03263">
    <property type="entry name" value="ABC_subfamily_A"/>
    <property type="match status" value="2"/>
</dbReference>
<evidence type="ECO:0000256" key="2">
    <source>
        <dbReference type="ARBA" id="ARBA00008869"/>
    </source>
</evidence>
<keyword evidence="4 9" id="KW-0812">Transmembrane</keyword>
<feature type="transmembrane region" description="Helical" evidence="9">
    <location>
        <begin position="1150"/>
        <end position="1178"/>
    </location>
</feature>
<name>A0A913Z949_PATMI</name>
<feature type="transmembrane region" description="Helical" evidence="9">
    <location>
        <begin position="1212"/>
        <end position="1232"/>
    </location>
</feature>
<dbReference type="GO" id="GO:0140359">
    <property type="term" value="F:ABC-type transporter activity"/>
    <property type="evidence" value="ECO:0007669"/>
    <property type="project" value="InterPro"/>
</dbReference>
<feature type="transmembrane region" description="Helical" evidence="9">
    <location>
        <begin position="1067"/>
        <end position="1091"/>
    </location>
</feature>
<dbReference type="InterPro" id="IPR003593">
    <property type="entry name" value="AAA+_ATPase"/>
</dbReference>
<dbReference type="GO" id="GO:0005319">
    <property type="term" value="F:lipid transporter activity"/>
    <property type="evidence" value="ECO:0007669"/>
    <property type="project" value="TreeGrafter"/>
</dbReference>
<feature type="transmembrane region" description="Helical" evidence="9">
    <location>
        <begin position="346"/>
        <end position="367"/>
    </location>
</feature>
<accession>A0A913Z949</accession>
<dbReference type="FunFam" id="3.40.50.300:FF:000335">
    <property type="entry name" value="ATP binding cassette subfamily A member 5"/>
    <property type="match status" value="1"/>
</dbReference>
<feature type="transmembrane region" description="Helical" evidence="9">
    <location>
        <begin position="26"/>
        <end position="44"/>
    </location>
</feature>
<dbReference type="SUPFAM" id="SSF52540">
    <property type="entry name" value="P-loop containing nucleoside triphosphate hydrolases"/>
    <property type="match status" value="2"/>
</dbReference>
<dbReference type="Gene3D" id="3.40.50.300">
    <property type="entry name" value="P-loop containing nucleotide triphosphate hydrolases"/>
    <property type="match status" value="2"/>
</dbReference>
<evidence type="ECO:0000259" key="10">
    <source>
        <dbReference type="PROSITE" id="PS50893"/>
    </source>
</evidence>
<dbReference type="GO" id="GO:0016887">
    <property type="term" value="F:ATP hydrolysis activity"/>
    <property type="evidence" value="ECO:0007669"/>
    <property type="project" value="InterPro"/>
</dbReference>
<dbReference type="RefSeq" id="XP_038048272.1">
    <property type="nucleotide sequence ID" value="XM_038192344.1"/>
</dbReference>
<evidence type="ECO:0000313" key="11">
    <source>
        <dbReference type="EnsemblMetazoa" id="XP_038048272.1"/>
    </source>
</evidence>
<comment type="similarity">
    <text evidence="2">Belongs to the ABC transporter superfamily. ABCA family.</text>
</comment>
<feature type="transmembrane region" description="Helical" evidence="9">
    <location>
        <begin position="240"/>
        <end position="263"/>
    </location>
</feature>
<feature type="transmembrane region" description="Helical" evidence="9">
    <location>
        <begin position="418"/>
        <end position="436"/>
    </location>
</feature>
<dbReference type="InterPro" id="IPR003439">
    <property type="entry name" value="ABC_transporter-like_ATP-bd"/>
</dbReference>
<feature type="transmembrane region" description="Helical" evidence="9">
    <location>
        <begin position="1190"/>
        <end position="1206"/>
    </location>
</feature>
<protein>
    <recommendedName>
        <fullName evidence="10">ABC transporter domain-containing protein</fullName>
    </recommendedName>
</protein>
<dbReference type="EnsemblMetazoa" id="XM_038192344.1">
    <property type="protein sequence ID" value="XP_038048272.1"/>
    <property type="gene ID" value="LOC119722300"/>
</dbReference>
<evidence type="ECO:0000256" key="3">
    <source>
        <dbReference type="ARBA" id="ARBA00022448"/>
    </source>
</evidence>
<keyword evidence="3" id="KW-0813">Transport</keyword>
<dbReference type="Pfam" id="PF00005">
    <property type="entry name" value="ABC_tran"/>
    <property type="match status" value="2"/>
</dbReference>
<dbReference type="PANTHER" id="PTHR19229">
    <property type="entry name" value="ATP-BINDING CASSETTE TRANSPORTER SUBFAMILY A ABCA"/>
    <property type="match status" value="1"/>
</dbReference>
<keyword evidence="7 9" id="KW-1133">Transmembrane helix</keyword>
<dbReference type="PROSITE" id="PS50893">
    <property type="entry name" value="ABC_TRANSPORTER_2"/>
    <property type="match status" value="2"/>
</dbReference>
<dbReference type="GO" id="GO:0016020">
    <property type="term" value="C:membrane"/>
    <property type="evidence" value="ECO:0007669"/>
    <property type="project" value="UniProtKB-SubCell"/>
</dbReference>
<evidence type="ECO:0000256" key="5">
    <source>
        <dbReference type="ARBA" id="ARBA00022741"/>
    </source>
</evidence>
<feature type="transmembrane region" description="Helical" evidence="9">
    <location>
        <begin position="1266"/>
        <end position="1287"/>
    </location>
</feature>
<evidence type="ECO:0000256" key="6">
    <source>
        <dbReference type="ARBA" id="ARBA00022840"/>
    </source>
</evidence>
<sequence length="1708" mass="190292">MADFGQQLRYLIHRNLLLKRRNKKQLYQELLFPLLFVILIGYMGSNLNTERYDPLGYGAFHSYKLLQPNGNDSFLPDASKAWAFTPNTTQTWPVMLAVNASFGSDAPPEFLAFDNEEDMVTAYNNSYQDLFTIGIVFSGEYPTDLKVAIRMPKFDVPDTDADSRFIASSRCRSRNAKNPGLALCGTNRYLFTGFAALQTVLQNAIHSQLASGPLDLPDFSVRMLPVGASTSSSGDDPMRIIIVIFFVLLYGIFVAVLLTNLVYEKEKKIKETMLMMGMSNAAFWLAWFIIYIVILFVLSLVVTVLFGPLIGTFRKSNFGVIFLTLFFYGMSLVSFSFMLTPFFSRSLVAGAAATVVILILGLIYIPFGLFEIATVVKWLVSFFSPVAFALAMDQALSLEEVQVGAQFNNIVIDGFPPYMVMLLIDSVLYLLLAVYFDNVIPGNYGQNKVPWFCFMPSYWRKSSVGNLVDSLSDLETMQLNDQDDVEQVSAVLRAKAGVRIRNLSKTYKGNGQNNPDILAVRGMSLDIYEGQITCLLGHNGAGKTTLINTLTGLITADSGQATICGYSIRDPIQMQKIRSMMGVCSQDNTLFDVLSPREHLKVYAGLKGVPSQEIDMQVDKILKLTMLDESADTKSKDLSRGQKHKLCVGIALIGDPKILFLDEPSSGMDPYSRRQLWNLLKSQRQGRIMVLTTHFMDEADILADRKAMMSLGRLRCYGSSLFLKNRFGIGYHLGMVVKKSAHIDKITELVTTHVPESVVSRSHGMELAYTLPIQDANKFPDLFQALESDAGMQGGTVAKQLGIKSYGVSMTSLEEVFLNISDEENEEDEPIEEADIVQTSDIAPINPGRSRNYKSMGDQSMALNVEHLITKPLQPGKYQIRALCKLEFLQMLRNPRTYIFRLLFPIVLLVACAIVTGVVQPDDGINKDQPELALDPTLYLKTTASSPLSGLTKLLYQNNLTSGQDIELLKKEFERMKLISDEITDMSLVNSKAPRSMATVANDLGTTGNAPEFLALYNSTAQHSIPVILGLLNNAIARLQAPGKDLNDVIIASKPFPRQIFGATISYTFLLVLLVALSVSLLPIGFITEVVKLRQEKIRTQLRVSGVKMTHYWASHLLIDGSQLYLIAAVGIVVNLATGFAVGGSAFTTAGAIVCLIVFIIFYIPLEVLFCFCLSFLFREFKTTQSMAQFFYIFLPVILMTIVLIFDATNSQAVAMIMHYVMCVLWPPYIIFGEMYYFNQIYDGAKFNKQLDQLTFGYYLDFNQKILPTILCVVGELVLFTFLLYVLEIRSTGGSLLEEWKCRKRQGGAFNRDIIENEDPDVKEEREKVQAIFDQGLNTEKCVVAASGIRKEFDRSKGCCRKQHSNKLAVRNLSLSVNEGEVFGLLGPNGAGKTTSMNVITADTEATKGQVQIAGYDITSSLSEAFQVMGYCPQHDPLYSHVTMQEHLEAYGLIKGIHPTDVETVAQHFMDALNITQHASKKPSELSGGTKRKLCFAISMLGRPKIVFLDEPSTGMDPTSKRFVWNTIIASFRDDRGAVLTTHYMEEADAVCSRVGIMISGRLMCLGTTQHLKGKYGGGYLLEAKLNPGEAYYSMDHTTGEATRLLEQKMQALDDKIHHVFPSAESVESFGERVTYKIPKEDVGSLARVFAALEEGKETLNIEEYSFSQATLEQVFIEFAKMQRDDDQPYQRHHQVAWNNADPHVVVA</sequence>
<proteinExistence type="inferred from homology"/>
<dbReference type="Proteomes" id="UP000887568">
    <property type="component" value="Unplaced"/>
</dbReference>
<dbReference type="GeneID" id="119722300"/>
<dbReference type="FunFam" id="3.40.50.300:FF:000933">
    <property type="entry name" value="ABC transporter A family member 7"/>
    <property type="match status" value="1"/>
</dbReference>
<evidence type="ECO:0000256" key="8">
    <source>
        <dbReference type="ARBA" id="ARBA00023136"/>
    </source>
</evidence>
<feature type="domain" description="ABC transporter" evidence="10">
    <location>
        <begin position="1344"/>
        <end position="1585"/>
    </location>
</feature>
<dbReference type="InterPro" id="IPR013525">
    <property type="entry name" value="ABC2_TM"/>
</dbReference>
<evidence type="ECO:0000313" key="12">
    <source>
        <dbReference type="Proteomes" id="UP000887568"/>
    </source>
</evidence>
<feature type="transmembrane region" description="Helical" evidence="9">
    <location>
        <begin position="318"/>
        <end position="340"/>
    </location>
</feature>
<keyword evidence="8 9" id="KW-0472">Membrane</keyword>